<comment type="caution">
    <text evidence="10">The sequence shown here is derived from an EMBL/GenBank/DDBJ whole genome shotgun (WGS) entry which is preliminary data.</text>
</comment>
<reference evidence="10" key="1">
    <citation type="submission" date="2021-02" db="EMBL/GenBank/DDBJ databases">
        <authorList>
            <person name="Nowell W R."/>
        </authorList>
    </citation>
    <scope>NUCLEOTIDE SEQUENCE</scope>
</reference>
<evidence type="ECO:0000259" key="9">
    <source>
        <dbReference type="PROSITE" id="PS50262"/>
    </source>
</evidence>
<feature type="transmembrane region" description="Helical" evidence="8">
    <location>
        <begin position="184"/>
        <end position="208"/>
    </location>
</feature>
<keyword evidence="6" id="KW-0675">Receptor</keyword>
<feature type="transmembrane region" description="Helical" evidence="8">
    <location>
        <begin position="96"/>
        <end position="118"/>
    </location>
</feature>
<accession>A0A813U6P1</accession>
<feature type="transmembrane region" description="Helical" evidence="8">
    <location>
        <begin position="280"/>
        <end position="300"/>
    </location>
</feature>
<name>A0A813U6P1_ADIRI</name>
<protein>
    <recommendedName>
        <fullName evidence="9">G-protein coupled receptors family 1 profile domain-containing protein</fullName>
    </recommendedName>
</protein>
<evidence type="ECO:0000256" key="4">
    <source>
        <dbReference type="ARBA" id="ARBA00023040"/>
    </source>
</evidence>
<organism evidence="10 11">
    <name type="scientific">Adineta ricciae</name>
    <name type="common">Rotifer</name>
    <dbReference type="NCBI Taxonomy" id="249248"/>
    <lineage>
        <taxon>Eukaryota</taxon>
        <taxon>Metazoa</taxon>
        <taxon>Spiralia</taxon>
        <taxon>Gnathifera</taxon>
        <taxon>Rotifera</taxon>
        <taxon>Eurotatoria</taxon>
        <taxon>Bdelloidea</taxon>
        <taxon>Adinetida</taxon>
        <taxon>Adinetidae</taxon>
        <taxon>Adineta</taxon>
    </lineage>
</organism>
<sequence>MSSIDDTINQINAAIVSIVIAVSFINLTLGTIGLVFNVIIFTRPSLRNEPCSLYFFSSTCFNLFVILVIVPIRIASEGFNTDITSYNIGICKLEFFVFYVVRTIPCWLIVLACVDRYLKSSTKVHIRRLSSLRTAKIAIYFIVSVLIILHIHMPIYYEITRTFDGYGNLIPACYGQTGFYRKFIAFWSMASYSLCPSLLMILFGMLTVRNVHLSGRIRSEVTSRRIDRQLACMLTAQVLAIVFSTLPFSVYRLYASFTASLPKDATRLAWENLAFKSASVLTYFAHSTSFYLYTLAGTIFRKELVKIVRRHLWKRNEIHRTLNLHGQQQSEKVQKVIKKHEATSKDRYGCIAKNRTEL</sequence>
<gene>
    <name evidence="10" type="ORF">XAT740_LOCUS4134</name>
</gene>
<dbReference type="EMBL" id="CAJNOR010000165">
    <property type="protein sequence ID" value="CAF0824490.1"/>
    <property type="molecule type" value="Genomic_DNA"/>
</dbReference>
<dbReference type="Proteomes" id="UP000663828">
    <property type="component" value="Unassembled WGS sequence"/>
</dbReference>
<dbReference type="Gene3D" id="1.20.1070.10">
    <property type="entry name" value="Rhodopsin 7-helix transmembrane proteins"/>
    <property type="match status" value="1"/>
</dbReference>
<dbReference type="PANTHER" id="PTHR24243:SF230">
    <property type="entry name" value="G-PROTEIN COUPLED RECEPTORS FAMILY 1 PROFILE DOMAIN-CONTAINING PROTEIN"/>
    <property type="match status" value="1"/>
</dbReference>
<evidence type="ECO:0000313" key="11">
    <source>
        <dbReference type="Proteomes" id="UP000663828"/>
    </source>
</evidence>
<feature type="transmembrane region" description="Helical" evidence="8">
    <location>
        <begin position="12"/>
        <end position="41"/>
    </location>
</feature>
<evidence type="ECO:0000256" key="5">
    <source>
        <dbReference type="ARBA" id="ARBA00023136"/>
    </source>
</evidence>
<dbReference type="PANTHER" id="PTHR24243">
    <property type="entry name" value="G-PROTEIN COUPLED RECEPTOR"/>
    <property type="match status" value="1"/>
</dbReference>
<keyword evidence="11" id="KW-1185">Reference proteome</keyword>
<dbReference type="GO" id="GO:0005886">
    <property type="term" value="C:plasma membrane"/>
    <property type="evidence" value="ECO:0007669"/>
    <property type="project" value="TreeGrafter"/>
</dbReference>
<keyword evidence="4" id="KW-0297">G-protein coupled receptor</keyword>
<dbReference type="Pfam" id="PF00001">
    <property type="entry name" value="7tm_1"/>
    <property type="match status" value="1"/>
</dbReference>
<evidence type="ECO:0000256" key="1">
    <source>
        <dbReference type="ARBA" id="ARBA00004141"/>
    </source>
</evidence>
<evidence type="ECO:0000313" key="10">
    <source>
        <dbReference type="EMBL" id="CAF0824490.1"/>
    </source>
</evidence>
<dbReference type="InterPro" id="IPR017452">
    <property type="entry name" value="GPCR_Rhodpsn_7TM"/>
</dbReference>
<feature type="transmembrane region" description="Helical" evidence="8">
    <location>
        <begin position="138"/>
        <end position="157"/>
    </location>
</feature>
<dbReference type="AlphaFoldDB" id="A0A813U6P1"/>
<evidence type="ECO:0000256" key="3">
    <source>
        <dbReference type="ARBA" id="ARBA00022989"/>
    </source>
</evidence>
<keyword evidence="5 8" id="KW-0472">Membrane</keyword>
<dbReference type="GO" id="GO:0004930">
    <property type="term" value="F:G protein-coupled receptor activity"/>
    <property type="evidence" value="ECO:0007669"/>
    <property type="project" value="UniProtKB-KW"/>
</dbReference>
<proteinExistence type="predicted"/>
<keyword evidence="7" id="KW-0807">Transducer</keyword>
<evidence type="ECO:0000256" key="8">
    <source>
        <dbReference type="SAM" id="Phobius"/>
    </source>
</evidence>
<dbReference type="InterPro" id="IPR000276">
    <property type="entry name" value="GPCR_Rhodpsn"/>
</dbReference>
<evidence type="ECO:0000256" key="2">
    <source>
        <dbReference type="ARBA" id="ARBA00022692"/>
    </source>
</evidence>
<keyword evidence="2 8" id="KW-0812">Transmembrane</keyword>
<dbReference type="PROSITE" id="PS50262">
    <property type="entry name" value="G_PROTEIN_RECEP_F1_2"/>
    <property type="match status" value="1"/>
</dbReference>
<comment type="subcellular location">
    <subcellularLocation>
        <location evidence="1">Membrane</location>
        <topology evidence="1">Multi-pass membrane protein</topology>
    </subcellularLocation>
</comment>
<feature type="transmembrane region" description="Helical" evidence="8">
    <location>
        <begin position="229"/>
        <end position="254"/>
    </location>
</feature>
<evidence type="ECO:0000256" key="7">
    <source>
        <dbReference type="ARBA" id="ARBA00023224"/>
    </source>
</evidence>
<keyword evidence="3 8" id="KW-1133">Transmembrane helix</keyword>
<evidence type="ECO:0000256" key="6">
    <source>
        <dbReference type="ARBA" id="ARBA00023170"/>
    </source>
</evidence>
<feature type="domain" description="G-protein coupled receptors family 1 profile" evidence="9">
    <location>
        <begin position="33"/>
        <end position="293"/>
    </location>
</feature>
<feature type="transmembrane region" description="Helical" evidence="8">
    <location>
        <begin position="53"/>
        <end position="76"/>
    </location>
</feature>
<dbReference type="SUPFAM" id="SSF81321">
    <property type="entry name" value="Family A G protein-coupled receptor-like"/>
    <property type="match status" value="1"/>
</dbReference>